<feature type="non-terminal residue" evidence="1">
    <location>
        <position position="1"/>
    </location>
</feature>
<evidence type="ECO:0000313" key="2">
    <source>
        <dbReference type="Proteomes" id="UP001153678"/>
    </source>
</evidence>
<proteinExistence type="predicted"/>
<dbReference type="AlphaFoldDB" id="A0A9W4X331"/>
<organism evidence="1 2">
    <name type="scientific">Funneliformis geosporum</name>
    <dbReference type="NCBI Taxonomy" id="1117311"/>
    <lineage>
        <taxon>Eukaryota</taxon>
        <taxon>Fungi</taxon>
        <taxon>Fungi incertae sedis</taxon>
        <taxon>Mucoromycota</taxon>
        <taxon>Glomeromycotina</taxon>
        <taxon>Glomeromycetes</taxon>
        <taxon>Glomerales</taxon>
        <taxon>Glomeraceae</taxon>
        <taxon>Funneliformis</taxon>
    </lineage>
</organism>
<evidence type="ECO:0000313" key="1">
    <source>
        <dbReference type="EMBL" id="CAI2182897.1"/>
    </source>
</evidence>
<sequence>INWKPVMIRADNTSDISTFKVTFKRPLGPSLPAMTISSQENKAG</sequence>
<protein>
    <submittedName>
        <fullName evidence="1">5399_t:CDS:1</fullName>
    </submittedName>
</protein>
<gene>
    <name evidence="1" type="ORF">FWILDA_LOCUS10807</name>
</gene>
<dbReference type="EMBL" id="CAMKVN010002865">
    <property type="protein sequence ID" value="CAI2182897.1"/>
    <property type="molecule type" value="Genomic_DNA"/>
</dbReference>
<comment type="caution">
    <text evidence="1">The sequence shown here is derived from an EMBL/GenBank/DDBJ whole genome shotgun (WGS) entry which is preliminary data.</text>
</comment>
<keyword evidence="2" id="KW-1185">Reference proteome</keyword>
<accession>A0A9W4X331</accession>
<reference evidence="1" key="1">
    <citation type="submission" date="2022-08" db="EMBL/GenBank/DDBJ databases">
        <authorList>
            <person name="Kallberg Y."/>
            <person name="Tangrot J."/>
            <person name="Rosling A."/>
        </authorList>
    </citation>
    <scope>NUCLEOTIDE SEQUENCE</scope>
    <source>
        <strain evidence="1">Wild A</strain>
    </source>
</reference>
<dbReference type="Proteomes" id="UP001153678">
    <property type="component" value="Unassembled WGS sequence"/>
</dbReference>
<name>A0A9W4X331_9GLOM</name>